<evidence type="ECO:0000256" key="1">
    <source>
        <dbReference type="SAM" id="Phobius"/>
    </source>
</evidence>
<organism evidence="2 3">
    <name type="scientific">Kineococcus radiotolerans</name>
    <dbReference type="NCBI Taxonomy" id="131568"/>
    <lineage>
        <taxon>Bacteria</taxon>
        <taxon>Bacillati</taxon>
        <taxon>Actinomycetota</taxon>
        <taxon>Actinomycetes</taxon>
        <taxon>Kineosporiales</taxon>
        <taxon>Kineosporiaceae</taxon>
        <taxon>Kineococcus</taxon>
    </lineage>
</organism>
<feature type="transmembrane region" description="Helical" evidence="1">
    <location>
        <begin position="65"/>
        <end position="88"/>
    </location>
</feature>
<sequence>MTAPSAGAVAAFLVPALPRARVAWLRLLLAVFAVLDATLLTNHVLSHVHVPEFWRPTLLGRLLHLPAPTALTAGLALAAMVLGVLLVLVPRTRYLAGWLSSLGYLAWVLWSMGFGYVAHDHMAIVVAAVVLLTAGRADFDDLRPSRRAGWALRCVQVATVMTYCGSAVSKWVRSGTPWAWANGAVTVWAVTRRGSALGDWVGRFPQFLVVVQWVVLVFEFCAPVALWLRGRWLALAVGAVLLFHLSTYLTLGIHFLPTVVCWAAFLPLERLPRPRGVLTPAAARRDPSRAPAAG</sequence>
<feature type="transmembrane region" description="Helical" evidence="1">
    <location>
        <begin position="95"/>
        <end position="116"/>
    </location>
</feature>
<dbReference type="RefSeq" id="WP_183390623.1">
    <property type="nucleotide sequence ID" value="NZ_JACHVY010000001.1"/>
</dbReference>
<dbReference type="AlphaFoldDB" id="A0A7W4TJZ0"/>
<proteinExistence type="predicted"/>
<keyword evidence="1" id="KW-1133">Transmembrane helix</keyword>
<gene>
    <name evidence="2" type="ORF">FHR75_001110</name>
</gene>
<evidence type="ECO:0008006" key="4">
    <source>
        <dbReference type="Google" id="ProtNLM"/>
    </source>
</evidence>
<feature type="transmembrane region" description="Helical" evidence="1">
    <location>
        <begin position="23"/>
        <end position="45"/>
    </location>
</feature>
<dbReference type="Proteomes" id="UP000533269">
    <property type="component" value="Unassembled WGS sequence"/>
</dbReference>
<feature type="transmembrane region" description="Helical" evidence="1">
    <location>
        <begin position="207"/>
        <end position="226"/>
    </location>
</feature>
<reference evidence="2 3" key="2">
    <citation type="submission" date="2020-08" db="EMBL/GenBank/DDBJ databases">
        <authorList>
            <person name="Partida-Martinez L."/>
            <person name="Huntemann M."/>
            <person name="Clum A."/>
            <person name="Wang J."/>
            <person name="Palaniappan K."/>
            <person name="Ritter S."/>
            <person name="Chen I.-M."/>
            <person name="Stamatis D."/>
            <person name="Reddy T."/>
            <person name="O'Malley R."/>
            <person name="Daum C."/>
            <person name="Shapiro N."/>
            <person name="Ivanova N."/>
            <person name="Kyrpides N."/>
            <person name="Woyke T."/>
        </authorList>
    </citation>
    <scope>NUCLEOTIDE SEQUENCE [LARGE SCALE GENOMIC DNA]</scope>
    <source>
        <strain evidence="2 3">AS2.23</strain>
    </source>
</reference>
<reference evidence="2 3" key="1">
    <citation type="submission" date="2020-08" db="EMBL/GenBank/DDBJ databases">
        <title>The Agave Microbiome: Exploring the role of microbial communities in plant adaptations to desert environments.</title>
        <authorList>
            <person name="Partida-Martinez L.P."/>
        </authorList>
    </citation>
    <scope>NUCLEOTIDE SEQUENCE [LARGE SCALE GENOMIC DNA]</scope>
    <source>
        <strain evidence="2 3">AS2.23</strain>
    </source>
</reference>
<evidence type="ECO:0000313" key="3">
    <source>
        <dbReference type="Proteomes" id="UP000533269"/>
    </source>
</evidence>
<accession>A0A7W4TJZ0</accession>
<protein>
    <recommendedName>
        <fullName evidence="4">HTTM domain protein</fullName>
    </recommendedName>
</protein>
<evidence type="ECO:0000313" key="2">
    <source>
        <dbReference type="EMBL" id="MBB2900322.1"/>
    </source>
</evidence>
<keyword evidence="1" id="KW-0812">Transmembrane</keyword>
<dbReference type="EMBL" id="JACHVY010000001">
    <property type="protein sequence ID" value="MBB2900322.1"/>
    <property type="molecule type" value="Genomic_DNA"/>
</dbReference>
<name>A0A7W4TJZ0_KINRA</name>
<feature type="transmembrane region" description="Helical" evidence="1">
    <location>
        <begin position="232"/>
        <end position="265"/>
    </location>
</feature>
<comment type="caution">
    <text evidence="2">The sequence shown here is derived from an EMBL/GenBank/DDBJ whole genome shotgun (WGS) entry which is preliminary data.</text>
</comment>
<keyword evidence="1" id="KW-0472">Membrane</keyword>